<dbReference type="PROSITE" id="PS51257">
    <property type="entry name" value="PROKAR_LIPOPROTEIN"/>
    <property type="match status" value="1"/>
</dbReference>
<sequence>MKKIASFALLAALLLSGTAGFAACGERTPSDSSDSVSQPDIAPNSVLLYDFEEYVTDVEPLILLNYFGKVTLNEDKQYVRNGSGSLRILPEGCPSENSSLLPTLKFPMSLERADLPEGDISQLTRISAEVYNAQSEPVTMYTQLQFFGGDTANTEKHELAPGWNTVLVSVDAQVLGLSYDITNCKGLLFSFELSEQAPTLYVDDIILYKTQTPYTPMEITVDPYEVCSFDKLYQQYVVVPNANFANCTPELSINTDLNYAMKGLSLKVQMKGNDGTFQVGDSSNYSYTGFSLSEGFMEKVNMDQYDESMNFSFWVYNTGSSQQRLFIHFYNAEGERYASVTNIYAPAGVWYNAVIPLSQLTSGTSSTSYRNAGEIYINWEINTLNEDRVLYFDEFAVTGDTEAEA</sequence>
<feature type="chain" id="PRO_5039108559" description="CBM11 domain-containing protein" evidence="1">
    <location>
        <begin position="23"/>
        <end position="405"/>
    </location>
</feature>
<evidence type="ECO:0000313" key="2">
    <source>
        <dbReference type="EMBL" id="HIU59158.1"/>
    </source>
</evidence>
<dbReference type="Proteomes" id="UP000824081">
    <property type="component" value="Unassembled WGS sequence"/>
</dbReference>
<keyword evidence="1" id="KW-0732">Signal</keyword>
<evidence type="ECO:0000256" key="1">
    <source>
        <dbReference type="SAM" id="SignalP"/>
    </source>
</evidence>
<reference evidence="2" key="1">
    <citation type="submission" date="2020-10" db="EMBL/GenBank/DDBJ databases">
        <authorList>
            <person name="Gilroy R."/>
        </authorList>
    </citation>
    <scope>NUCLEOTIDE SEQUENCE</scope>
    <source>
        <strain evidence="2">11687</strain>
    </source>
</reference>
<gene>
    <name evidence="2" type="ORF">IAC57_03550</name>
</gene>
<reference evidence="2" key="2">
    <citation type="journal article" date="2021" name="PeerJ">
        <title>Extensive microbial diversity within the chicken gut microbiome revealed by metagenomics and culture.</title>
        <authorList>
            <person name="Gilroy R."/>
            <person name="Ravi A."/>
            <person name="Getino M."/>
            <person name="Pursley I."/>
            <person name="Horton D.L."/>
            <person name="Alikhan N.F."/>
            <person name="Baker D."/>
            <person name="Gharbi K."/>
            <person name="Hall N."/>
            <person name="Watson M."/>
            <person name="Adriaenssens E.M."/>
            <person name="Foster-Nyarko E."/>
            <person name="Jarju S."/>
            <person name="Secka A."/>
            <person name="Antonio M."/>
            <person name="Oren A."/>
            <person name="Chaudhuri R.R."/>
            <person name="La Ragione R."/>
            <person name="Hildebrand F."/>
            <person name="Pallen M.J."/>
        </authorList>
    </citation>
    <scope>NUCLEOTIDE SEQUENCE</scope>
    <source>
        <strain evidence="2">11687</strain>
    </source>
</reference>
<accession>A0A9D1MER5</accession>
<comment type="caution">
    <text evidence="2">The sequence shown here is derived from an EMBL/GenBank/DDBJ whole genome shotgun (WGS) entry which is preliminary data.</text>
</comment>
<evidence type="ECO:0008006" key="4">
    <source>
        <dbReference type="Google" id="ProtNLM"/>
    </source>
</evidence>
<evidence type="ECO:0000313" key="3">
    <source>
        <dbReference type="Proteomes" id="UP000824081"/>
    </source>
</evidence>
<proteinExistence type="predicted"/>
<name>A0A9D1MER5_9FIRM</name>
<organism evidence="2 3">
    <name type="scientific">Candidatus Scatosoma pullistercoris</name>
    <dbReference type="NCBI Taxonomy" id="2840934"/>
    <lineage>
        <taxon>Bacteria</taxon>
        <taxon>Bacillati</taxon>
        <taxon>Bacillota</taxon>
        <taxon>Clostridia</taxon>
        <taxon>Candidatus Scatosoma</taxon>
    </lineage>
</organism>
<protein>
    <recommendedName>
        <fullName evidence="4">CBM11 domain-containing protein</fullName>
    </recommendedName>
</protein>
<dbReference type="AlphaFoldDB" id="A0A9D1MER5"/>
<feature type="signal peptide" evidence="1">
    <location>
        <begin position="1"/>
        <end position="22"/>
    </location>
</feature>
<dbReference type="EMBL" id="DVMZ01000094">
    <property type="protein sequence ID" value="HIU59158.1"/>
    <property type="molecule type" value="Genomic_DNA"/>
</dbReference>